<keyword evidence="3" id="KW-1185">Reference proteome</keyword>
<feature type="region of interest" description="Disordered" evidence="1">
    <location>
        <begin position="1"/>
        <end position="23"/>
    </location>
</feature>
<dbReference type="Proteomes" id="UP001151081">
    <property type="component" value="Unassembled WGS sequence"/>
</dbReference>
<dbReference type="RefSeq" id="WP_272459799.1">
    <property type="nucleotide sequence ID" value="NZ_JAGTJJ010000072.1"/>
</dbReference>
<gene>
    <name evidence="2" type="ORF">KEG57_48610</name>
</gene>
<dbReference type="AlphaFoldDB" id="A0A9X3XDK3"/>
<dbReference type="EMBL" id="JAGTJJ010000072">
    <property type="protein sequence ID" value="MDC3988424.1"/>
    <property type="molecule type" value="Genomic_DNA"/>
</dbReference>
<evidence type="ECO:0000313" key="3">
    <source>
        <dbReference type="Proteomes" id="UP001151081"/>
    </source>
</evidence>
<accession>A0A9X3XDK3</accession>
<name>A0A9X3XDK3_9BACT</name>
<evidence type="ECO:0000256" key="1">
    <source>
        <dbReference type="SAM" id="MobiDB-lite"/>
    </source>
</evidence>
<proteinExistence type="predicted"/>
<sequence>MNDDAGVPFDEGTNPCSSQDNPAGQVKELAWPAASNTGHTIEPGQTLRFKWSGTHSVVQVADWDGTPIDASLGRRIDSGAPTNNGTFDWNVGGFACGYRPGLYYFKDGAGSGGVTAVSLTEPEFGQNHFDPKPCSTLSDVTAYGGRYASYAGREDCTIYEVNNFQTETHYDWVDPTFAARQGDLVLFRWTGYHSVVQVHDVTQDTLFGPSGITSGAKRNCTGGPNYLCSNGSSSLGEHMVDTASFRPGMIHISDECAYNHSDCPSKTGNPSPTGVNMQFLLRAQSSPVVGEKGSCCAIDKSKGQACRVVDFYNDRDGFQYEYNVGVNRGDIVRLRWSGKVRMVQVQAAPGSDDPSTTPLSGGLSAPEYDCVPGPKGSCIGGDASKAELVLDVDAAIKSGKVHNGGGETFFLFHAFGENMDGYSSADANVRLYLAQETPYSDNDACP</sequence>
<protein>
    <submittedName>
        <fullName evidence="2">Uncharacterized protein</fullName>
    </submittedName>
</protein>
<reference evidence="2 3" key="1">
    <citation type="submission" date="2021-04" db="EMBL/GenBank/DDBJ databases">
        <title>Genome analysis of Polyangium sp.</title>
        <authorList>
            <person name="Li Y."/>
            <person name="Wang J."/>
        </authorList>
    </citation>
    <scope>NUCLEOTIDE SEQUENCE [LARGE SCALE GENOMIC DNA]</scope>
    <source>
        <strain evidence="2 3">SDU14</strain>
    </source>
</reference>
<evidence type="ECO:0000313" key="2">
    <source>
        <dbReference type="EMBL" id="MDC3988424.1"/>
    </source>
</evidence>
<comment type="caution">
    <text evidence="2">The sequence shown here is derived from an EMBL/GenBank/DDBJ whole genome shotgun (WGS) entry which is preliminary data.</text>
</comment>
<organism evidence="2 3">
    <name type="scientific">Polyangium jinanense</name>
    <dbReference type="NCBI Taxonomy" id="2829994"/>
    <lineage>
        <taxon>Bacteria</taxon>
        <taxon>Pseudomonadati</taxon>
        <taxon>Myxococcota</taxon>
        <taxon>Polyangia</taxon>
        <taxon>Polyangiales</taxon>
        <taxon>Polyangiaceae</taxon>
        <taxon>Polyangium</taxon>
    </lineage>
</organism>